<dbReference type="InterPro" id="IPR002659">
    <property type="entry name" value="Glyco_trans_31"/>
</dbReference>
<keyword evidence="7 11" id="KW-1133">Transmembrane helix</keyword>
<evidence type="ECO:0000256" key="5">
    <source>
        <dbReference type="ARBA" id="ARBA00022692"/>
    </source>
</evidence>
<feature type="transmembrane region" description="Helical" evidence="11">
    <location>
        <begin position="26"/>
        <end position="46"/>
    </location>
</feature>
<comment type="subcellular location">
    <subcellularLocation>
        <location evidence="1 11">Golgi apparatus membrane</location>
        <topology evidence="1 11">Single-pass type II membrane protein</topology>
    </subcellularLocation>
</comment>
<evidence type="ECO:0000256" key="10">
    <source>
        <dbReference type="ARBA" id="ARBA00023180"/>
    </source>
</evidence>
<dbReference type="FunFam" id="3.90.550.50:FF:000001">
    <property type="entry name" value="Hexosyltransferase"/>
    <property type="match status" value="1"/>
</dbReference>
<keyword evidence="10" id="KW-0325">Glycoprotein</keyword>
<keyword evidence="3 11" id="KW-0328">Glycosyltransferase</keyword>
<dbReference type="EC" id="2.4.1.-" evidence="11"/>
<evidence type="ECO:0000256" key="7">
    <source>
        <dbReference type="ARBA" id="ARBA00022989"/>
    </source>
</evidence>
<accession>A0ABD3X8L1</accession>
<reference evidence="12 13" key="1">
    <citation type="submission" date="2024-11" db="EMBL/GenBank/DDBJ databases">
        <title>Chromosome-level genome assembly of the freshwater bivalve Anodonta woodiana.</title>
        <authorList>
            <person name="Chen X."/>
        </authorList>
    </citation>
    <scope>NUCLEOTIDE SEQUENCE [LARGE SCALE GENOMIC DNA]</scope>
    <source>
        <strain evidence="12">MN2024</strain>
        <tissue evidence="12">Gills</tissue>
    </source>
</reference>
<evidence type="ECO:0000313" key="13">
    <source>
        <dbReference type="Proteomes" id="UP001634394"/>
    </source>
</evidence>
<evidence type="ECO:0000256" key="2">
    <source>
        <dbReference type="ARBA" id="ARBA00008661"/>
    </source>
</evidence>
<evidence type="ECO:0000256" key="9">
    <source>
        <dbReference type="ARBA" id="ARBA00023136"/>
    </source>
</evidence>
<keyword evidence="4" id="KW-0808">Transferase</keyword>
<keyword evidence="5 11" id="KW-0812">Transmembrane</keyword>
<comment type="caution">
    <text evidence="12">The sequence shown here is derived from an EMBL/GenBank/DDBJ whole genome shotgun (WGS) entry which is preliminary data.</text>
</comment>
<dbReference type="Proteomes" id="UP001634394">
    <property type="component" value="Unassembled WGS sequence"/>
</dbReference>
<evidence type="ECO:0000256" key="4">
    <source>
        <dbReference type="ARBA" id="ARBA00022679"/>
    </source>
</evidence>
<organism evidence="12 13">
    <name type="scientific">Sinanodonta woodiana</name>
    <name type="common">Chinese pond mussel</name>
    <name type="synonym">Anodonta woodiana</name>
    <dbReference type="NCBI Taxonomy" id="1069815"/>
    <lineage>
        <taxon>Eukaryota</taxon>
        <taxon>Metazoa</taxon>
        <taxon>Spiralia</taxon>
        <taxon>Lophotrochozoa</taxon>
        <taxon>Mollusca</taxon>
        <taxon>Bivalvia</taxon>
        <taxon>Autobranchia</taxon>
        <taxon>Heteroconchia</taxon>
        <taxon>Palaeoheterodonta</taxon>
        <taxon>Unionida</taxon>
        <taxon>Unionoidea</taxon>
        <taxon>Unionidae</taxon>
        <taxon>Unioninae</taxon>
        <taxon>Sinanodonta</taxon>
    </lineage>
</organism>
<gene>
    <name evidence="12" type="ORF">ACJMK2_027701</name>
</gene>
<evidence type="ECO:0000256" key="6">
    <source>
        <dbReference type="ARBA" id="ARBA00022968"/>
    </source>
</evidence>
<dbReference type="GO" id="GO:0000139">
    <property type="term" value="C:Golgi membrane"/>
    <property type="evidence" value="ECO:0007669"/>
    <property type="project" value="UniProtKB-SubCell"/>
</dbReference>
<dbReference type="Gene3D" id="3.90.550.50">
    <property type="match status" value="1"/>
</dbReference>
<proteinExistence type="inferred from homology"/>
<evidence type="ECO:0000256" key="8">
    <source>
        <dbReference type="ARBA" id="ARBA00023034"/>
    </source>
</evidence>
<evidence type="ECO:0000256" key="1">
    <source>
        <dbReference type="ARBA" id="ARBA00004323"/>
    </source>
</evidence>
<dbReference type="PANTHER" id="PTHR11214:SF314">
    <property type="entry name" value="HEXOSYLTRANSFERASE"/>
    <property type="match status" value="1"/>
</dbReference>
<evidence type="ECO:0000256" key="3">
    <source>
        <dbReference type="ARBA" id="ARBA00022676"/>
    </source>
</evidence>
<keyword evidence="9 11" id="KW-0472">Membrane</keyword>
<keyword evidence="13" id="KW-1185">Reference proteome</keyword>
<evidence type="ECO:0000313" key="12">
    <source>
        <dbReference type="EMBL" id="KAL3881245.1"/>
    </source>
</evidence>
<dbReference type="Pfam" id="PF01762">
    <property type="entry name" value="Galactosyl_T"/>
    <property type="match status" value="1"/>
</dbReference>
<keyword evidence="6 11" id="KW-0735">Signal-anchor</keyword>
<dbReference type="GO" id="GO:0016757">
    <property type="term" value="F:glycosyltransferase activity"/>
    <property type="evidence" value="ECO:0007669"/>
    <property type="project" value="UniProtKB-KW"/>
</dbReference>
<dbReference type="AlphaFoldDB" id="A0ABD3X8L1"/>
<sequence>MTAFKSLYANRSSCLRQPTTRMKYKFIVLLCTVVTILFFLNGLNYFDKYNGSTIICDKSKVLETNYPNITTRVLSLTQSRLESIKKMYFQSWNEIITPYKTQFLIDGREICRVSPPFLLIFVLSMPTNTKERNSIRNTWGSVAVHSNDDFNISAKMVFMLGRMRDGTKLSTSLEEESAQYKDIVQTDFFESRYNLTIKMMHGLRWIKTYCQSAKYILKADDDTFINVARLAWYMRTNSYINQQNIHGFLINAPPVLRDGKYAVSKEEFPSSHYPPYVSGTAYILPSNMISDMIDLAQKLPYCPVDDAYLTGVLRSILDIKLQHSVHFTHMGETKFNPCEFHLKFAVTNIGTTCMEMLWNLTKQTSKIDCKQSTLYNKNICPIF</sequence>
<protein>
    <recommendedName>
        <fullName evidence="11">Hexosyltransferase</fullName>
        <ecNumber evidence="11">2.4.1.-</ecNumber>
    </recommendedName>
</protein>
<dbReference type="EMBL" id="JBJQND010000003">
    <property type="protein sequence ID" value="KAL3881245.1"/>
    <property type="molecule type" value="Genomic_DNA"/>
</dbReference>
<evidence type="ECO:0000256" key="11">
    <source>
        <dbReference type="RuleBase" id="RU363063"/>
    </source>
</evidence>
<name>A0ABD3X8L1_SINWO</name>
<keyword evidence="8 11" id="KW-0333">Golgi apparatus</keyword>
<comment type="similarity">
    <text evidence="2 11">Belongs to the glycosyltransferase 31 family.</text>
</comment>
<dbReference type="PANTHER" id="PTHR11214">
    <property type="entry name" value="BETA-1,3-N-ACETYLGLUCOSAMINYLTRANSFERASE"/>
    <property type="match status" value="1"/>
</dbReference>